<evidence type="ECO:0000313" key="2">
    <source>
        <dbReference type="Proteomes" id="UP001163947"/>
    </source>
</evidence>
<keyword evidence="1" id="KW-0614">Plasmid</keyword>
<dbReference type="EMBL" id="CP106984">
    <property type="protein sequence ID" value="UYF97438.1"/>
    <property type="molecule type" value="Genomic_DNA"/>
</dbReference>
<organism evidence="1 2">
    <name type="scientific">Rhodococcus aetherivorans</name>
    <dbReference type="NCBI Taxonomy" id="191292"/>
    <lineage>
        <taxon>Bacteria</taxon>
        <taxon>Bacillati</taxon>
        <taxon>Actinomycetota</taxon>
        <taxon>Actinomycetes</taxon>
        <taxon>Mycobacteriales</taxon>
        <taxon>Nocardiaceae</taxon>
        <taxon>Rhodococcus</taxon>
    </lineage>
</organism>
<dbReference type="GeneID" id="83624708"/>
<proteinExistence type="predicted"/>
<evidence type="ECO:0008006" key="3">
    <source>
        <dbReference type="Google" id="ProtNLM"/>
    </source>
</evidence>
<name>A0AA46P5K1_9NOCA</name>
<dbReference type="RefSeq" id="WP_263510600.1">
    <property type="nucleotide sequence ID" value="NZ_CP106984.1"/>
</dbReference>
<sequence>MHATQSSGQDLDLHMGWDRFEKLVLAVAKGKIGASTVEYRRYGTQGQTQHGIDIACREPDGRYSVVQCKEYQNFTPGDLRKAVETFDAGDLKFKGEVHQFIVAVSCSTQATQIADELHDLQEEYPDFQIDLWGSEQLNDELRQRPHIVTRFWSLQTAEWFCPDAPPAAEPLPNPDRLTQAHRVLAGPLKTDDVAPRLAAADQNMTSAPSEAATVYEELATELDTAGFRAHAQVLRRKQLQALIAAGAAEEATALACHLAAVSIHNADPEQAQSDEVWLAKHAGVGLGTLLPGPSAATATPKMKHHATLIDTATSSYLDPFGDLSALRAELTNTQIGCDSVPEQPLLVLLLAELMLIDEADQLETVDDLLQNAIDQATRTQLSDVPNDVVLRLRLIRAEYDQDERAALIQSAGRHQLTDLEHAALVHARAARWYTLSGNPDQALDHWYHAINDGIHAHLTNDAAQWMASIQRLKIAYGVRIEQEHLLVQALRDSHGKRLLHRYRDLRDHALTMHAAGKPNRAVPSARRWLADSIVTGRWSDERQALEFLGDVYRSATEPDRAARYYQRAGATTKLSDLIREVGDHRLPCEPLDGAPSWELQARFQTLARQADLIDDATAQQLLKRTTELTHRRLADGLRDKLTASIVTAACALAARGTIDQAQAILDLMAGDVPRGPNASRPSDKAHTRACTEIIKAHPSLTTQAMSRLIDLAAGKVNEAFTALGAAGIVGVLRGETNAQPQGTAHVDSIPVTSEDRAMLKGRIEELIPKSPNAVRLLQKIEPHSPLLRPAAEATLTHIHQQAEPNPPANAVVTTTEDVLLIRALSEDKQQSCLKTLLFIADRPHEPAEQRRAALIGASHLIDLQPSETRAEAFEQSRNYVQGETGDSAVDAQLTGLPASWDPAQVDEDTPSLRGAGLKLAFAAADTDEQYTWIRDQAVALLSSSDTSDIKTAAHVLHSLPSGITDGLDPRLLSNHRHAPVRQLAATLSTRNLDAYEGTATRLAHDPALGVRRELAQSLTHADSPTEAVERLRQILQHDARHTVRRELTEL</sequence>
<protein>
    <recommendedName>
        <fullName evidence="3">Restriction endonuclease type IV Mrr domain-containing protein</fullName>
    </recommendedName>
</protein>
<dbReference type="AlphaFoldDB" id="A0AA46P5K1"/>
<evidence type="ECO:0000313" key="1">
    <source>
        <dbReference type="EMBL" id="UYF97438.1"/>
    </source>
</evidence>
<accession>A0AA46P5K1</accession>
<dbReference type="Proteomes" id="UP001163947">
    <property type="component" value="Plasmid pN1"/>
</dbReference>
<reference evidence="1" key="1">
    <citation type="submission" date="2022-09" db="EMBL/GenBank/DDBJ databases">
        <title>The genome sequence of Rhodococcus aetherivorans N1.</title>
        <authorList>
            <person name="Jiang W."/>
        </authorList>
    </citation>
    <scope>NUCLEOTIDE SEQUENCE</scope>
    <source>
        <strain evidence="1">N1</strain>
        <plasmid evidence="1">pN1</plasmid>
    </source>
</reference>
<geneLocation type="plasmid" evidence="1 2">
    <name>pN1</name>
</geneLocation>
<gene>
    <name evidence="1" type="ORF">OCS65_29805</name>
</gene>